<evidence type="ECO:0000313" key="6">
    <source>
        <dbReference type="EMBL" id="GAA1771081.1"/>
    </source>
</evidence>
<feature type="signal peptide" evidence="4">
    <location>
        <begin position="1"/>
        <end position="30"/>
    </location>
</feature>
<keyword evidence="3" id="KW-0378">Hydrolase</keyword>
<name>A0ABP4XCH1_9ACTN</name>
<dbReference type="EMBL" id="BAAALS010000029">
    <property type="protein sequence ID" value="GAA1771081.1"/>
    <property type="molecule type" value="Genomic_DNA"/>
</dbReference>
<evidence type="ECO:0000256" key="4">
    <source>
        <dbReference type="SAM" id="SignalP"/>
    </source>
</evidence>
<dbReference type="InterPro" id="IPR044993">
    <property type="entry name" value="BXL"/>
</dbReference>
<evidence type="ECO:0000256" key="3">
    <source>
        <dbReference type="ARBA" id="ARBA00022801"/>
    </source>
</evidence>
<dbReference type="InterPro" id="IPR017853">
    <property type="entry name" value="GH"/>
</dbReference>
<proteinExistence type="inferred from homology"/>
<dbReference type="Gene3D" id="3.20.20.300">
    <property type="entry name" value="Glycoside hydrolase, family 3, N-terminal domain"/>
    <property type="match status" value="1"/>
</dbReference>
<evidence type="ECO:0000256" key="2">
    <source>
        <dbReference type="ARBA" id="ARBA00022729"/>
    </source>
</evidence>
<dbReference type="SMART" id="SM01217">
    <property type="entry name" value="Fn3_like"/>
    <property type="match status" value="1"/>
</dbReference>
<dbReference type="Gene3D" id="2.60.40.10">
    <property type="entry name" value="Immunoglobulins"/>
    <property type="match status" value="1"/>
</dbReference>
<dbReference type="InterPro" id="IPR026891">
    <property type="entry name" value="Fn3-like"/>
</dbReference>
<comment type="caution">
    <text evidence="6">The sequence shown here is derived from an EMBL/GenBank/DDBJ whole genome shotgun (WGS) entry which is preliminary data.</text>
</comment>
<feature type="domain" description="Fibronectin type III-like" evidence="5">
    <location>
        <begin position="686"/>
        <end position="755"/>
    </location>
</feature>
<dbReference type="SUPFAM" id="SSF51445">
    <property type="entry name" value="(Trans)glycosidases"/>
    <property type="match status" value="1"/>
</dbReference>
<reference evidence="7" key="1">
    <citation type="journal article" date="2019" name="Int. J. Syst. Evol. Microbiol.">
        <title>The Global Catalogue of Microorganisms (GCM) 10K type strain sequencing project: providing services to taxonomists for standard genome sequencing and annotation.</title>
        <authorList>
            <consortium name="The Broad Institute Genomics Platform"/>
            <consortium name="The Broad Institute Genome Sequencing Center for Infectious Disease"/>
            <person name="Wu L."/>
            <person name="Ma J."/>
        </authorList>
    </citation>
    <scope>NUCLEOTIDE SEQUENCE [LARGE SCALE GENOMIC DNA]</scope>
    <source>
        <strain evidence="7">JCM 13249</strain>
    </source>
</reference>
<gene>
    <name evidence="6" type="ORF">GCM10009681_48190</name>
</gene>
<accession>A0ABP4XCH1</accession>
<dbReference type="Pfam" id="PF14310">
    <property type="entry name" value="Fn3-like"/>
    <property type="match status" value="1"/>
</dbReference>
<dbReference type="PRINTS" id="PR00133">
    <property type="entry name" value="GLHYDRLASE3"/>
</dbReference>
<dbReference type="PANTHER" id="PTHR42721:SF3">
    <property type="entry name" value="BETA-D-XYLOSIDASE 5-RELATED"/>
    <property type="match status" value="1"/>
</dbReference>
<dbReference type="SUPFAM" id="SSF52279">
    <property type="entry name" value="Beta-D-glucan exohydrolase, C-terminal domain"/>
    <property type="match status" value="1"/>
</dbReference>
<dbReference type="InterPro" id="IPR036881">
    <property type="entry name" value="Glyco_hydro_3_C_sf"/>
</dbReference>
<dbReference type="Proteomes" id="UP001500655">
    <property type="component" value="Unassembled WGS sequence"/>
</dbReference>
<keyword evidence="2 4" id="KW-0732">Signal</keyword>
<sequence length="882" mass="94173">MVTYTGRRQRRGRALAAVLAMVFISSAASAPDAPPSVAGAIYRDASYSPRERAADLVSRMTLAEKASQMISSRAPAIPRLGIREYGWWNEAIHGVAREGLLDGENPPTLVNTTSYPVSLSLGATWDPDLVHRVASAIGDEAREVVRDNALDLTFYSPTVNLARDPRWGRNDETYGEDPLLTAALGAQYVNGMEGKDTSGRLLTGYLKTATTLKHYAANNSEVNRRSGSSDMDERTLREYYTAQFRDIVRRADPASIMTAYNRVNGVPASASGHLLRTLGRQTFGFTGYYTSDCDSIFEMQAGHRWVPPGAAAPVDEVSRHALANAAGVDLDCQLGYHDGFNYATSLPDAVRDRTPTELGPYNETYLDASLVRLFTTRFALGEFDTDVPWVRAARARVPVGTWVNTDLNGAVTQTPERLALAREAAGQATVLLRNDGLLPLSVPATGRYRVAVLGSPDTMYLGGYSSIQAPAGRANQVDAVAGLTAAVRAVNPAATVDRLSSVPADLRGYDVVVVVAGTDERTAAEDTDRADLALRDDQLALIRDAVARNPRTVVALETIGPVDVSSFASTVPALLWSSYNGQRKGEALADVLLGTVNPSGRLPFTWYRDDSQLPPITDYAIRPAGGAPGRTYQYFAGKPTYPFGYGLSYTTFRYADAKVDRSRLTADDTVTVSVSVTNTGRVGGTEVVQLYATSPPAKERPARRLVGFAKVLLEPGQTQRVSLPVRVRDLAFFDEAAGRFVVDPGRYAFAFGRSSADPLARATAEVSGALTPVPVTASVLPRAATDPAGGPGRVAFPVGVTIEPQLTVAVADDTRYGYVGPGAGRALPDGMSVTYASNRPAVVRADGTTLRTVGPGVATVTATVTHHGTTVTTAFVVTVRAP</sequence>
<dbReference type="Gene3D" id="3.40.50.1700">
    <property type="entry name" value="Glycoside hydrolase family 3 C-terminal domain"/>
    <property type="match status" value="1"/>
</dbReference>
<evidence type="ECO:0000259" key="5">
    <source>
        <dbReference type="SMART" id="SM01217"/>
    </source>
</evidence>
<evidence type="ECO:0000313" key="7">
    <source>
        <dbReference type="Proteomes" id="UP001500655"/>
    </source>
</evidence>
<dbReference type="InterPro" id="IPR001764">
    <property type="entry name" value="Glyco_hydro_3_N"/>
</dbReference>
<organism evidence="6 7">
    <name type="scientific">Luedemannella helvata</name>
    <dbReference type="NCBI Taxonomy" id="349315"/>
    <lineage>
        <taxon>Bacteria</taxon>
        <taxon>Bacillati</taxon>
        <taxon>Actinomycetota</taxon>
        <taxon>Actinomycetes</taxon>
        <taxon>Micromonosporales</taxon>
        <taxon>Micromonosporaceae</taxon>
        <taxon>Luedemannella</taxon>
    </lineage>
</organism>
<dbReference type="InterPro" id="IPR013783">
    <property type="entry name" value="Ig-like_fold"/>
</dbReference>
<keyword evidence="7" id="KW-1185">Reference proteome</keyword>
<dbReference type="RefSeq" id="WP_344086378.1">
    <property type="nucleotide sequence ID" value="NZ_BAAALS010000029.1"/>
</dbReference>
<comment type="similarity">
    <text evidence="1">Belongs to the glycosyl hydrolase 3 family.</text>
</comment>
<dbReference type="Pfam" id="PF01915">
    <property type="entry name" value="Glyco_hydro_3_C"/>
    <property type="match status" value="1"/>
</dbReference>
<dbReference type="PANTHER" id="PTHR42721">
    <property type="entry name" value="SUGAR HYDROLASE-RELATED"/>
    <property type="match status" value="1"/>
</dbReference>
<evidence type="ECO:0000256" key="1">
    <source>
        <dbReference type="ARBA" id="ARBA00005336"/>
    </source>
</evidence>
<dbReference type="Pfam" id="PF00933">
    <property type="entry name" value="Glyco_hydro_3"/>
    <property type="match status" value="1"/>
</dbReference>
<dbReference type="InterPro" id="IPR036962">
    <property type="entry name" value="Glyco_hydro_3_N_sf"/>
</dbReference>
<dbReference type="InterPro" id="IPR002772">
    <property type="entry name" value="Glyco_hydro_3_C"/>
</dbReference>
<feature type="chain" id="PRO_5046335227" description="Fibronectin type III-like domain-containing protein" evidence="4">
    <location>
        <begin position="31"/>
        <end position="882"/>
    </location>
</feature>
<protein>
    <recommendedName>
        <fullName evidence="5">Fibronectin type III-like domain-containing protein</fullName>
    </recommendedName>
</protein>